<dbReference type="EMBL" id="KQ977622">
    <property type="protein sequence ID" value="KYN01233.1"/>
    <property type="molecule type" value="Genomic_DNA"/>
</dbReference>
<proteinExistence type="predicted"/>
<dbReference type="Proteomes" id="UP000078542">
    <property type="component" value="Unassembled WGS sequence"/>
</dbReference>
<evidence type="ECO:0000313" key="1">
    <source>
        <dbReference type="EMBL" id="KYN01233.1"/>
    </source>
</evidence>
<name>A0A195CKJ9_9HYME</name>
<protein>
    <submittedName>
        <fullName evidence="1">Uncharacterized protein</fullName>
    </submittedName>
</protein>
<sequence length="63" mass="7242">MRRVISDYFVLTTKEEKDLDACKFSGARPQLRNQRLHLLGAGDTSEEKPQELQTLTHVCLQII</sequence>
<evidence type="ECO:0000313" key="2">
    <source>
        <dbReference type="Proteomes" id="UP000078542"/>
    </source>
</evidence>
<dbReference type="AlphaFoldDB" id="A0A195CKJ9"/>
<keyword evidence="2" id="KW-1185">Reference proteome</keyword>
<gene>
    <name evidence="1" type="ORF">ALC62_07852</name>
</gene>
<organism evidence="1 2">
    <name type="scientific">Cyphomyrmex costatus</name>
    <dbReference type="NCBI Taxonomy" id="456900"/>
    <lineage>
        <taxon>Eukaryota</taxon>
        <taxon>Metazoa</taxon>
        <taxon>Ecdysozoa</taxon>
        <taxon>Arthropoda</taxon>
        <taxon>Hexapoda</taxon>
        <taxon>Insecta</taxon>
        <taxon>Pterygota</taxon>
        <taxon>Neoptera</taxon>
        <taxon>Endopterygota</taxon>
        <taxon>Hymenoptera</taxon>
        <taxon>Apocrita</taxon>
        <taxon>Aculeata</taxon>
        <taxon>Formicoidea</taxon>
        <taxon>Formicidae</taxon>
        <taxon>Myrmicinae</taxon>
        <taxon>Cyphomyrmex</taxon>
    </lineage>
</organism>
<accession>A0A195CKJ9</accession>
<reference evidence="1 2" key="1">
    <citation type="submission" date="2016-03" db="EMBL/GenBank/DDBJ databases">
        <title>Cyphomyrmex costatus WGS genome.</title>
        <authorList>
            <person name="Nygaard S."/>
            <person name="Hu H."/>
            <person name="Boomsma J."/>
            <person name="Zhang G."/>
        </authorList>
    </citation>
    <scope>NUCLEOTIDE SEQUENCE [LARGE SCALE GENOMIC DNA]</scope>
    <source>
        <strain evidence="1">MS0001</strain>
        <tissue evidence="1">Whole body</tissue>
    </source>
</reference>